<keyword evidence="8" id="KW-0732">Signal</keyword>
<keyword evidence="4 7" id="KW-0233">DNA recombination</keyword>
<keyword evidence="6 7" id="KW-0539">Nucleus</keyword>
<evidence type="ECO:0000256" key="4">
    <source>
        <dbReference type="ARBA" id="ARBA00023172"/>
    </source>
</evidence>
<keyword evidence="5 7" id="KW-0234">DNA repair</keyword>
<feature type="signal peptide" evidence="8">
    <location>
        <begin position="1"/>
        <end position="22"/>
    </location>
</feature>
<feature type="chain" id="PRO_5032660248" description="Non-structural maintenance of chromosomes element 4" evidence="8">
    <location>
        <begin position="23"/>
        <end position="583"/>
    </location>
</feature>
<evidence type="ECO:0000256" key="8">
    <source>
        <dbReference type="SAM" id="SignalP"/>
    </source>
</evidence>
<sequence>MMMCRELCYWFIVLISLQKIHGHGRMEDPPARNAAWRYGFDVPANYDDVGLNCGGLGVQSLNGGKCGICGDSYDGSRYHESGGKYATNIIVRHYLSGALIDVKILLSANHKGFMEFRLCPTVDSNREVTQECLDQNVLDIQGFGKQYSVSEGLDLIFLRVHLPPGLSCSRCVLQWRYHAGNNWGRNTQTGEACLGCGLQEEFYNCADISIAAVDNNFLLMHSTTMPSNHLFLLPFLNPVFLSRIHTPSPFIVYPTMMTSTDTTPTTTITDARQSFIFPFSPSRELIDQIDANNKTLRCYPTNEALKPLIVHRPELIQPEDEDLFNQLDECNEIYKDVRTPREGVLDLIALKTISSFTRIQTIAIDKRSTVADAFKLIRKCAKIIKNNFKEYDDAFAEFYTEFSQCHKTTGMMNFMSGRLPTFWFEKRTLEKSFMKQRAHHTRESVDLSQRTQIQEIKQMIPSGEQTSQEIIRMNRCLEEAYQNNDNQPVSFFMFTIHPKLFCRSVENIFHVSFLIKEGKAELFLDENQLPVLRPSNKSDTQNDSTINNGQKSSSHQVISLTQLILSLDIEQWETLVDVFDIQT</sequence>
<comment type="caution">
    <text evidence="11">The sequence shown here is derived from an EMBL/GenBank/DDBJ whole genome shotgun (WGS) entry which is preliminary data.</text>
</comment>
<comment type="similarity">
    <text evidence="2 7">Belongs to the NSE4 family.</text>
</comment>
<dbReference type="GO" id="GO:0030915">
    <property type="term" value="C:Smc5-Smc6 complex"/>
    <property type="evidence" value="ECO:0007669"/>
    <property type="project" value="UniProtKB-UniRule"/>
</dbReference>
<dbReference type="GO" id="GO:0006310">
    <property type="term" value="P:DNA recombination"/>
    <property type="evidence" value="ECO:0007669"/>
    <property type="project" value="UniProtKB-UniRule"/>
</dbReference>
<dbReference type="InterPro" id="IPR014854">
    <property type="entry name" value="Nse4_C"/>
</dbReference>
<evidence type="ECO:0000313" key="11">
    <source>
        <dbReference type="EMBL" id="CAF2087948.1"/>
    </source>
</evidence>
<dbReference type="InterPro" id="IPR027786">
    <property type="entry name" value="Nse4/EID"/>
</dbReference>
<evidence type="ECO:0000259" key="10">
    <source>
        <dbReference type="Pfam" id="PF08743"/>
    </source>
</evidence>
<evidence type="ECO:0000256" key="6">
    <source>
        <dbReference type="ARBA" id="ARBA00023242"/>
    </source>
</evidence>
<protein>
    <recommendedName>
        <fullName evidence="7">Non-structural maintenance of chromosomes element 4</fullName>
    </recommendedName>
</protein>
<feature type="domain" description="Non-structural maintenance of chromosome element 4 C-terminal" evidence="10">
    <location>
        <begin position="488"/>
        <end position="582"/>
    </location>
</feature>
<comment type="subunit">
    <text evidence="7">Component of the SMC5-SMC6 complex.</text>
</comment>
<dbReference type="AlphaFoldDB" id="A0A816SG82"/>
<gene>
    <name evidence="11" type="ORF">MBJ925_LOCUS19840</name>
</gene>
<organism evidence="11 12">
    <name type="scientific">Rotaria magnacalcarata</name>
    <dbReference type="NCBI Taxonomy" id="392030"/>
    <lineage>
        <taxon>Eukaryota</taxon>
        <taxon>Metazoa</taxon>
        <taxon>Spiralia</taxon>
        <taxon>Gnathifera</taxon>
        <taxon>Rotifera</taxon>
        <taxon>Eurotatoria</taxon>
        <taxon>Bdelloidea</taxon>
        <taxon>Philodinida</taxon>
        <taxon>Philodinidae</taxon>
        <taxon>Rotaria</taxon>
    </lineage>
</organism>
<evidence type="ECO:0000256" key="5">
    <source>
        <dbReference type="ARBA" id="ARBA00023204"/>
    </source>
</evidence>
<comment type="subcellular location">
    <subcellularLocation>
        <location evidence="1 7">Nucleus</location>
    </subcellularLocation>
</comment>
<reference evidence="11" key="1">
    <citation type="submission" date="2021-02" db="EMBL/GenBank/DDBJ databases">
        <authorList>
            <person name="Nowell W R."/>
        </authorList>
    </citation>
    <scope>NUCLEOTIDE SEQUENCE</scope>
</reference>
<evidence type="ECO:0000313" key="12">
    <source>
        <dbReference type="Proteomes" id="UP000663824"/>
    </source>
</evidence>
<dbReference type="PANTHER" id="PTHR16140:SF0">
    <property type="entry name" value="NON-STRUCTURAL MAINTENANCE OF CHROMOSOMES ELEMENT 4"/>
    <property type="match status" value="1"/>
</dbReference>
<evidence type="ECO:0000256" key="2">
    <source>
        <dbReference type="ARBA" id="ARBA00008997"/>
    </source>
</evidence>
<dbReference type="PANTHER" id="PTHR16140">
    <property type="entry name" value="NON-STRUCTURAL MAINTENANCE OF CHROMOSOMES ELEMENT 4"/>
    <property type="match status" value="1"/>
</dbReference>
<evidence type="ECO:0000256" key="3">
    <source>
        <dbReference type="ARBA" id="ARBA00022763"/>
    </source>
</evidence>
<comment type="function">
    <text evidence="7">Component of the SMC5-SMC6 complex, that promotes sister chromatid alignment after DNA damage and facilitates double-stranded DNA breaks (DSBs) repair via homologous recombination between sister chromatids.</text>
</comment>
<keyword evidence="3 7" id="KW-0227">DNA damage</keyword>
<evidence type="ECO:0000256" key="1">
    <source>
        <dbReference type="ARBA" id="ARBA00004123"/>
    </source>
</evidence>
<dbReference type="GO" id="GO:0006281">
    <property type="term" value="P:DNA repair"/>
    <property type="evidence" value="ECO:0007669"/>
    <property type="project" value="UniProtKB-UniRule"/>
</dbReference>
<evidence type="ECO:0000256" key="7">
    <source>
        <dbReference type="RuleBase" id="RU365071"/>
    </source>
</evidence>
<accession>A0A816SG82</accession>
<name>A0A816SG82_9BILA</name>
<dbReference type="Proteomes" id="UP000663824">
    <property type="component" value="Unassembled WGS sequence"/>
</dbReference>
<dbReference type="Pfam" id="PF08743">
    <property type="entry name" value="Nse4_C"/>
    <property type="match status" value="1"/>
</dbReference>
<dbReference type="Pfam" id="PF03067">
    <property type="entry name" value="LPMO_10"/>
    <property type="match status" value="1"/>
</dbReference>
<dbReference type="GO" id="GO:0005634">
    <property type="term" value="C:nucleus"/>
    <property type="evidence" value="ECO:0007669"/>
    <property type="project" value="UniProtKB-SubCell"/>
</dbReference>
<dbReference type="InterPro" id="IPR004302">
    <property type="entry name" value="Cellulose/chitin-bd_N"/>
</dbReference>
<feature type="domain" description="Chitin-binding type-4" evidence="9">
    <location>
        <begin position="23"/>
        <end position="208"/>
    </location>
</feature>
<evidence type="ECO:0000259" key="9">
    <source>
        <dbReference type="Pfam" id="PF03067"/>
    </source>
</evidence>
<dbReference type="EMBL" id="CAJNRE010010065">
    <property type="protein sequence ID" value="CAF2087948.1"/>
    <property type="molecule type" value="Genomic_DNA"/>
</dbReference>
<proteinExistence type="inferred from homology"/>